<feature type="domain" description="ABC transporter" evidence="11">
    <location>
        <begin position="2"/>
        <end position="236"/>
    </location>
</feature>
<keyword evidence="13" id="KW-1185">Reference proteome</keyword>
<keyword evidence="6" id="KW-0547">Nucleotide-binding</keyword>
<dbReference type="AlphaFoldDB" id="A0A1I6I2X6"/>
<dbReference type="GO" id="GO:0016887">
    <property type="term" value="F:ATP hydrolysis activity"/>
    <property type="evidence" value="ECO:0007669"/>
    <property type="project" value="InterPro"/>
</dbReference>
<comment type="subcellular location">
    <subcellularLocation>
        <location evidence="1">Cell membrane</location>
        <topology evidence="1">Peripheral membrane protein</topology>
    </subcellularLocation>
</comment>
<dbReference type="SUPFAM" id="SSF52540">
    <property type="entry name" value="P-loop containing nucleoside triphosphate hydrolases"/>
    <property type="match status" value="1"/>
</dbReference>
<evidence type="ECO:0000313" key="13">
    <source>
        <dbReference type="Proteomes" id="UP000199478"/>
    </source>
</evidence>
<evidence type="ECO:0000256" key="7">
    <source>
        <dbReference type="ARBA" id="ARBA00022840"/>
    </source>
</evidence>
<evidence type="ECO:0000256" key="10">
    <source>
        <dbReference type="ARBA" id="ARBA00023136"/>
    </source>
</evidence>
<evidence type="ECO:0000256" key="5">
    <source>
        <dbReference type="ARBA" id="ARBA00022496"/>
    </source>
</evidence>
<keyword evidence="7 12" id="KW-0067">ATP-binding</keyword>
<dbReference type="InterPro" id="IPR003439">
    <property type="entry name" value="ABC_transporter-like_ATP-bd"/>
</dbReference>
<evidence type="ECO:0000256" key="9">
    <source>
        <dbReference type="ARBA" id="ARBA00023065"/>
    </source>
</evidence>
<evidence type="ECO:0000256" key="2">
    <source>
        <dbReference type="ARBA" id="ARBA00005417"/>
    </source>
</evidence>
<dbReference type="GO" id="GO:0005886">
    <property type="term" value="C:plasma membrane"/>
    <property type="evidence" value="ECO:0007669"/>
    <property type="project" value="UniProtKB-SubCell"/>
</dbReference>
<dbReference type="Proteomes" id="UP000199478">
    <property type="component" value="Unassembled WGS sequence"/>
</dbReference>
<keyword evidence="8" id="KW-0408">Iron</keyword>
<dbReference type="GO" id="GO:0006826">
    <property type="term" value="P:iron ion transport"/>
    <property type="evidence" value="ECO:0007669"/>
    <property type="project" value="UniProtKB-KW"/>
</dbReference>
<accession>A0A1I6I2X6</accession>
<dbReference type="PANTHER" id="PTHR42771">
    <property type="entry name" value="IRON(3+)-HYDROXAMATE IMPORT ATP-BINDING PROTEIN FHUC"/>
    <property type="match status" value="1"/>
</dbReference>
<keyword evidence="10" id="KW-0472">Membrane</keyword>
<dbReference type="InterPro" id="IPR017871">
    <property type="entry name" value="ABC_transporter-like_CS"/>
</dbReference>
<dbReference type="SMART" id="SM00382">
    <property type="entry name" value="AAA"/>
    <property type="match status" value="1"/>
</dbReference>
<dbReference type="FunFam" id="3.40.50.300:FF:000134">
    <property type="entry name" value="Iron-enterobactin ABC transporter ATP-binding protein"/>
    <property type="match status" value="1"/>
</dbReference>
<evidence type="ECO:0000256" key="1">
    <source>
        <dbReference type="ARBA" id="ARBA00004202"/>
    </source>
</evidence>
<dbReference type="Gene3D" id="3.40.50.300">
    <property type="entry name" value="P-loop containing nucleotide triphosphate hydrolases"/>
    <property type="match status" value="1"/>
</dbReference>
<evidence type="ECO:0000313" key="12">
    <source>
        <dbReference type="EMBL" id="SFR60810.1"/>
    </source>
</evidence>
<evidence type="ECO:0000256" key="3">
    <source>
        <dbReference type="ARBA" id="ARBA00022448"/>
    </source>
</evidence>
<keyword evidence="3" id="KW-0813">Transport</keyword>
<dbReference type="OrthoDB" id="9805601at2"/>
<keyword evidence="9" id="KW-0406">Ion transport</keyword>
<dbReference type="PROSITE" id="PS00211">
    <property type="entry name" value="ABC_TRANSPORTER_1"/>
    <property type="match status" value="1"/>
</dbReference>
<dbReference type="STRING" id="390270.SAMN04488005_3236"/>
<proteinExistence type="inferred from homology"/>
<sequence>MISIRNLSYHIDGVAILDDITIDLPKGKVTALVGPNGAGKSTLLSLIARLEPLQCGTIDIGALTIGQCSNRQLAKQISILPQMTEHVPRLSVRELVSFGRFPYHQGRPGPEDEAKVDEALQVFDLDDLAQRSVVDLSGGQRQRAQIAMTFAQDTEYMLLDEPLNNLDIAASRALMARIRELAHSYNKTIVVVLHDINYASRYADWIIALSAGKTAAAGSPAEIVTPKLLGDVFKSDAEIRMIDGHPVVLV</sequence>
<reference evidence="13" key="1">
    <citation type="submission" date="2016-10" db="EMBL/GenBank/DDBJ databases">
        <authorList>
            <person name="Varghese N."/>
            <person name="Submissions S."/>
        </authorList>
    </citation>
    <scope>NUCLEOTIDE SEQUENCE [LARGE SCALE GENOMIC DNA]</scope>
    <source>
        <strain evidence="13">DSM 26879</strain>
    </source>
</reference>
<dbReference type="RefSeq" id="WP_090201804.1">
    <property type="nucleotide sequence ID" value="NZ_FOYP01000003.1"/>
</dbReference>
<dbReference type="CDD" id="cd03214">
    <property type="entry name" value="ABC_Iron-Siderophores_B12_Hemin"/>
    <property type="match status" value="1"/>
</dbReference>
<dbReference type="PROSITE" id="PS50893">
    <property type="entry name" value="ABC_TRANSPORTER_2"/>
    <property type="match status" value="1"/>
</dbReference>
<gene>
    <name evidence="12" type="ORF">SAMN04488005_3236</name>
</gene>
<evidence type="ECO:0000256" key="8">
    <source>
        <dbReference type="ARBA" id="ARBA00023004"/>
    </source>
</evidence>
<dbReference type="InterPro" id="IPR051535">
    <property type="entry name" value="Siderophore_ABC-ATPase"/>
</dbReference>
<dbReference type="PANTHER" id="PTHR42771:SF3">
    <property type="entry name" value="PETROBACTIN IMPORT ATP-BINDING PROTEIN YCLP"/>
    <property type="match status" value="1"/>
</dbReference>
<dbReference type="Pfam" id="PF00005">
    <property type="entry name" value="ABC_tran"/>
    <property type="match status" value="1"/>
</dbReference>
<comment type="similarity">
    <text evidence="2">Belongs to the ABC transporter superfamily.</text>
</comment>
<protein>
    <submittedName>
        <fullName evidence="12">Iron complex transport system ATP-binding protein</fullName>
    </submittedName>
</protein>
<dbReference type="InterPro" id="IPR027417">
    <property type="entry name" value="P-loop_NTPase"/>
</dbReference>
<evidence type="ECO:0000259" key="11">
    <source>
        <dbReference type="PROSITE" id="PS50893"/>
    </source>
</evidence>
<organism evidence="12 13">
    <name type="scientific">Yoonia tamlensis</name>
    <dbReference type="NCBI Taxonomy" id="390270"/>
    <lineage>
        <taxon>Bacteria</taxon>
        <taxon>Pseudomonadati</taxon>
        <taxon>Pseudomonadota</taxon>
        <taxon>Alphaproteobacteria</taxon>
        <taxon>Rhodobacterales</taxon>
        <taxon>Paracoccaceae</taxon>
        <taxon>Yoonia</taxon>
    </lineage>
</organism>
<keyword evidence="5" id="KW-0410">Iron transport</keyword>
<dbReference type="EMBL" id="FOYP01000003">
    <property type="protein sequence ID" value="SFR60810.1"/>
    <property type="molecule type" value="Genomic_DNA"/>
</dbReference>
<evidence type="ECO:0000256" key="6">
    <source>
        <dbReference type="ARBA" id="ARBA00022741"/>
    </source>
</evidence>
<dbReference type="InterPro" id="IPR003593">
    <property type="entry name" value="AAA+_ATPase"/>
</dbReference>
<keyword evidence="4" id="KW-1003">Cell membrane</keyword>
<evidence type="ECO:0000256" key="4">
    <source>
        <dbReference type="ARBA" id="ARBA00022475"/>
    </source>
</evidence>
<name>A0A1I6I2X6_9RHOB</name>
<dbReference type="GO" id="GO:0005524">
    <property type="term" value="F:ATP binding"/>
    <property type="evidence" value="ECO:0007669"/>
    <property type="project" value="UniProtKB-KW"/>
</dbReference>